<evidence type="ECO:0000313" key="1">
    <source>
        <dbReference type="EMBL" id="GID61391.1"/>
    </source>
</evidence>
<name>A0ABQ3XS99_9ACTN</name>
<comment type="caution">
    <text evidence="1">The sequence shown here is derived from an EMBL/GenBank/DDBJ whole genome shotgun (WGS) entry which is preliminary data.</text>
</comment>
<proteinExistence type="predicted"/>
<dbReference type="RefSeq" id="WP_203809308.1">
    <property type="nucleotide sequence ID" value="NZ_BAAAQE010000116.1"/>
</dbReference>
<reference evidence="1 2" key="1">
    <citation type="submission" date="2021-01" db="EMBL/GenBank/DDBJ databases">
        <title>Whole genome shotgun sequence of Actinoplanes couchii NBRC 106145.</title>
        <authorList>
            <person name="Komaki H."/>
            <person name="Tamura T."/>
        </authorList>
    </citation>
    <scope>NUCLEOTIDE SEQUENCE [LARGE SCALE GENOMIC DNA]</scope>
    <source>
        <strain evidence="1 2">NBRC 106145</strain>
    </source>
</reference>
<dbReference type="Proteomes" id="UP000612282">
    <property type="component" value="Unassembled WGS sequence"/>
</dbReference>
<protein>
    <submittedName>
        <fullName evidence="1">Uncharacterized protein</fullName>
    </submittedName>
</protein>
<gene>
    <name evidence="1" type="ORF">Aco03nite_097950</name>
</gene>
<organism evidence="1 2">
    <name type="scientific">Actinoplanes couchii</name>
    <dbReference type="NCBI Taxonomy" id="403638"/>
    <lineage>
        <taxon>Bacteria</taxon>
        <taxon>Bacillati</taxon>
        <taxon>Actinomycetota</taxon>
        <taxon>Actinomycetes</taxon>
        <taxon>Micromonosporales</taxon>
        <taxon>Micromonosporaceae</taxon>
        <taxon>Actinoplanes</taxon>
    </lineage>
</organism>
<dbReference type="EMBL" id="BOMG01000125">
    <property type="protein sequence ID" value="GID61391.1"/>
    <property type="molecule type" value="Genomic_DNA"/>
</dbReference>
<sequence length="164" mass="17500">MQLLGVLVSADQVGTGFRARVGAPVPLGLSLRCRRRVVAGPDTGGLVGLVVPAVRDSFYGGWVLRSGGIPFHVTEESAKDEVAFIAEVRARVGLTHVGVEGTVGVAGEQLVEAVRERWGLDLNRSWLVRGIVRISGAGYQHPVQEIEHDPAGRGYLLDLESVPD</sequence>
<keyword evidence="2" id="KW-1185">Reference proteome</keyword>
<accession>A0ABQ3XS99</accession>
<evidence type="ECO:0000313" key="2">
    <source>
        <dbReference type="Proteomes" id="UP000612282"/>
    </source>
</evidence>